<reference evidence="2" key="1">
    <citation type="submission" date="2022-06" db="EMBL/GenBank/DDBJ databases">
        <title>Genome Sequence of Candolleomyces eurysporus.</title>
        <authorList>
            <person name="Buettner E."/>
        </authorList>
    </citation>
    <scope>NUCLEOTIDE SEQUENCE</scope>
    <source>
        <strain evidence="2">VTCC 930004</strain>
    </source>
</reference>
<dbReference type="EMBL" id="JANBPK010000725">
    <property type="protein sequence ID" value="KAJ2934160.1"/>
    <property type="molecule type" value="Genomic_DNA"/>
</dbReference>
<dbReference type="Proteomes" id="UP001140091">
    <property type="component" value="Unassembled WGS sequence"/>
</dbReference>
<dbReference type="AlphaFoldDB" id="A0A9W8MJE0"/>
<proteinExistence type="predicted"/>
<gene>
    <name evidence="2" type="ORF">H1R20_g2920</name>
</gene>
<feature type="domain" description="DUF6593" evidence="1">
    <location>
        <begin position="78"/>
        <end position="188"/>
    </location>
</feature>
<name>A0A9W8MJE0_9AGAR</name>
<evidence type="ECO:0000313" key="2">
    <source>
        <dbReference type="EMBL" id="KAJ2934160.1"/>
    </source>
</evidence>
<dbReference type="OrthoDB" id="3191568at2759"/>
<evidence type="ECO:0000259" key="1">
    <source>
        <dbReference type="Pfam" id="PF20236"/>
    </source>
</evidence>
<dbReference type="InterPro" id="IPR046528">
    <property type="entry name" value="DUF6593"/>
</dbReference>
<keyword evidence="3" id="KW-1185">Reference proteome</keyword>
<sequence length="225" mass="24502">MASKQHSESHSHSPPDPLKTNFCELLNMSVNNPYAHAWLGGNNSGQVVPPSIFGALPFAAPSEQSPLLAFQFTALNPDILNCIVLGPNARHCFSVSTSAPTFGQPAMTVIRNDKNEVVARVEWHQKPVIEVKDMVPKCLASQFLPLSQDMSYRTMTVKGKPYAWTSHNSSIRLYNTAYNPAEMLGTLSRGQTAISLNVAATAIHHGMLDVCALVAILLYSGRNID</sequence>
<evidence type="ECO:0000313" key="3">
    <source>
        <dbReference type="Proteomes" id="UP001140091"/>
    </source>
</evidence>
<feature type="non-terminal residue" evidence="2">
    <location>
        <position position="1"/>
    </location>
</feature>
<comment type="caution">
    <text evidence="2">The sequence shown here is derived from an EMBL/GenBank/DDBJ whole genome shotgun (WGS) entry which is preliminary data.</text>
</comment>
<accession>A0A9W8MJE0</accession>
<dbReference type="Pfam" id="PF20236">
    <property type="entry name" value="DUF6593"/>
    <property type="match status" value="1"/>
</dbReference>
<protein>
    <recommendedName>
        <fullName evidence="1">DUF6593 domain-containing protein</fullName>
    </recommendedName>
</protein>
<organism evidence="2 3">
    <name type="scientific">Candolleomyces eurysporus</name>
    <dbReference type="NCBI Taxonomy" id="2828524"/>
    <lineage>
        <taxon>Eukaryota</taxon>
        <taxon>Fungi</taxon>
        <taxon>Dikarya</taxon>
        <taxon>Basidiomycota</taxon>
        <taxon>Agaricomycotina</taxon>
        <taxon>Agaricomycetes</taxon>
        <taxon>Agaricomycetidae</taxon>
        <taxon>Agaricales</taxon>
        <taxon>Agaricineae</taxon>
        <taxon>Psathyrellaceae</taxon>
        <taxon>Candolleomyces</taxon>
    </lineage>
</organism>